<dbReference type="Proteomes" id="UP000199469">
    <property type="component" value="Unassembled WGS sequence"/>
</dbReference>
<evidence type="ECO:0000313" key="2">
    <source>
        <dbReference type="EMBL" id="SEW30278.1"/>
    </source>
</evidence>
<reference evidence="3" key="1">
    <citation type="submission" date="2016-10" db="EMBL/GenBank/DDBJ databases">
        <authorList>
            <person name="Varghese N."/>
            <person name="Submissions S."/>
        </authorList>
    </citation>
    <scope>NUCLEOTIDE SEQUENCE [LARGE SCALE GENOMIC DNA]</scope>
    <source>
        <strain evidence="3">DSM 17724</strain>
    </source>
</reference>
<keyword evidence="1" id="KW-0472">Membrane</keyword>
<sequence length="41" mass="4659">MVFCGGGWAKKALLIIFSLADFADLADIYVYFLDNVQRIFL</sequence>
<dbReference type="EMBL" id="FOIU01000001">
    <property type="protein sequence ID" value="SEW30278.1"/>
    <property type="molecule type" value="Genomic_DNA"/>
</dbReference>
<dbReference type="STRING" id="356305.SAMN05421841_2129"/>
<keyword evidence="3" id="KW-1185">Reference proteome</keyword>
<organism evidence="2 3">
    <name type="scientific">Chryseobacterium wanjuense</name>
    <dbReference type="NCBI Taxonomy" id="356305"/>
    <lineage>
        <taxon>Bacteria</taxon>
        <taxon>Pseudomonadati</taxon>
        <taxon>Bacteroidota</taxon>
        <taxon>Flavobacteriia</taxon>
        <taxon>Flavobacteriales</taxon>
        <taxon>Weeksellaceae</taxon>
        <taxon>Chryseobacterium group</taxon>
        <taxon>Chryseobacterium</taxon>
    </lineage>
</organism>
<evidence type="ECO:0000256" key="1">
    <source>
        <dbReference type="SAM" id="Phobius"/>
    </source>
</evidence>
<protein>
    <submittedName>
        <fullName evidence="2">Uncharacterized protein</fullName>
    </submittedName>
</protein>
<accession>A0A1I0QRV7</accession>
<evidence type="ECO:0000313" key="3">
    <source>
        <dbReference type="Proteomes" id="UP000199469"/>
    </source>
</evidence>
<dbReference type="AlphaFoldDB" id="A0A1I0QRV7"/>
<keyword evidence="1" id="KW-1133">Transmembrane helix</keyword>
<keyword evidence="1" id="KW-0812">Transmembrane</keyword>
<proteinExistence type="predicted"/>
<name>A0A1I0QRV7_9FLAO</name>
<feature type="transmembrane region" description="Helical" evidence="1">
    <location>
        <begin position="12"/>
        <end position="32"/>
    </location>
</feature>
<gene>
    <name evidence="2" type="ORF">SAMN05421841_2129</name>
</gene>